<dbReference type="RefSeq" id="WP_320381061.1">
    <property type="nucleotide sequence ID" value="NZ_JAWDIQ010000003.1"/>
</dbReference>
<accession>A0ABU5CVC6</accession>
<dbReference type="EMBL" id="JAWDIQ010000003">
    <property type="protein sequence ID" value="MDY0410195.1"/>
    <property type="molecule type" value="Genomic_DNA"/>
</dbReference>
<dbReference type="Proteomes" id="UP001275315">
    <property type="component" value="Unassembled WGS sequence"/>
</dbReference>
<comment type="caution">
    <text evidence="1">The sequence shown here is derived from an EMBL/GenBank/DDBJ whole genome shotgun (WGS) entry which is preliminary data.</text>
</comment>
<dbReference type="GO" id="GO:0030414">
    <property type="term" value="F:peptidase inhibitor activity"/>
    <property type="evidence" value="ECO:0007669"/>
    <property type="project" value="UniProtKB-KW"/>
</dbReference>
<keyword evidence="1" id="KW-0646">Protease inhibitor</keyword>
<sequence>MNSSIYVDPKIDLNSEESIEVIIQFKTNPAKVQIALSDAGLTLDQAMQNVEESHKRFEAELIRISNEHLISFDILNRYKEVYNGVAMRIQGVNIKYLLQSSEMKAIHLNSQMSIPIQPNDPRYQI</sequence>
<name>A0ABU5CVC6_9BACI</name>
<proteinExistence type="predicted"/>
<keyword evidence="2" id="KW-1185">Reference proteome</keyword>
<evidence type="ECO:0000313" key="1">
    <source>
        <dbReference type="EMBL" id="MDY0410195.1"/>
    </source>
</evidence>
<gene>
    <name evidence="1" type="ORF">RWD45_18605</name>
</gene>
<protein>
    <submittedName>
        <fullName evidence="1">Protease inhibitor I9 family protein</fullName>
    </submittedName>
</protein>
<reference evidence="1 2" key="1">
    <citation type="submission" date="2023-10" db="EMBL/GenBank/DDBJ databases">
        <title>Virgibacillus soli CC-YMP-6 genome.</title>
        <authorList>
            <person name="Miliotis G."/>
            <person name="Sengupta P."/>
            <person name="Hameed A."/>
            <person name="Chuvochina M."/>
            <person name="Mcdonagh F."/>
            <person name="Simpson A.C."/>
            <person name="Singh N.K."/>
            <person name="Rekha P.D."/>
            <person name="Raman K."/>
            <person name="Hugenholtz P."/>
            <person name="Venkateswaran K."/>
        </authorList>
    </citation>
    <scope>NUCLEOTIDE SEQUENCE [LARGE SCALE GENOMIC DNA]</scope>
    <source>
        <strain evidence="1 2">CC-YMP-6</strain>
    </source>
</reference>
<evidence type="ECO:0000313" key="2">
    <source>
        <dbReference type="Proteomes" id="UP001275315"/>
    </source>
</evidence>
<organism evidence="1 2">
    <name type="scientific">Paracerasibacillus soli</name>
    <dbReference type="NCBI Taxonomy" id="480284"/>
    <lineage>
        <taxon>Bacteria</taxon>
        <taxon>Bacillati</taxon>
        <taxon>Bacillota</taxon>
        <taxon>Bacilli</taxon>
        <taxon>Bacillales</taxon>
        <taxon>Bacillaceae</taxon>
        <taxon>Paracerasibacillus</taxon>
    </lineage>
</organism>